<dbReference type="GO" id="GO:0006793">
    <property type="term" value="P:phosphorus metabolic process"/>
    <property type="evidence" value="ECO:0007669"/>
    <property type="project" value="UniProtKB-ARBA"/>
</dbReference>
<dbReference type="PANTHER" id="PTHR43856:SF1">
    <property type="entry name" value="MITOCHONDRIAL CARDIOLIPIN HYDROLASE"/>
    <property type="match status" value="1"/>
</dbReference>
<evidence type="ECO:0000256" key="4">
    <source>
        <dbReference type="ARBA" id="ARBA00022801"/>
    </source>
</evidence>
<evidence type="ECO:0000256" key="6">
    <source>
        <dbReference type="ARBA" id="ARBA00023098"/>
    </source>
</evidence>
<name>W0SKP2_9PROT</name>
<keyword evidence="5" id="KW-0442">Lipid degradation</keyword>
<dbReference type="RefSeq" id="WP_197539591.1">
    <property type="nucleotide sequence ID" value="NZ_AP012547.1"/>
</dbReference>
<organism evidence="9 10">
    <name type="scientific">Sulfuritalea hydrogenivorans sk43H</name>
    <dbReference type="NCBI Taxonomy" id="1223802"/>
    <lineage>
        <taxon>Bacteria</taxon>
        <taxon>Pseudomonadati</taxon>
        <taxon>Pseudomonadota</taxon>
        <taxon>Betaproteobacteria</taxon>
        <taxon>Nitrosomonadales</taxon>
        <taxon>Sterolibacteriaceae</taxon>
        <taxon>Sulfuritalea</taxon>
    </lineage>
</organism>
<keyword evidence="10" id="KW-1185">Reference proteome</keyword>
<dbReference type="KEGG" id="shd:SUTH_02658"/>
<dbReference type="GO" id="GO:0016891">
    <property type="term" value="F:RNA endonuclease activity producing 5'-phosphomonoesters, hydrolytic mechanism"/>
    <property type="evidence" value="ECO:0007669"/>
    <property type="project" value="TreeGrafter"/>
</dbReference>
<dbReference type="STRING" id="1223802.SUTH_02658"/>
<dbReference type="GO" id="GO:0004630">
    <property type="term" value="F:phospholipase D activity"/>
    <property type="evidence" value="ECO:0007669"/>
    <property type="project" value="UniProtKB-EC"/>
</dbReference>
<dbReference type="HOGENOM" id="CLU_080814_3_0_4"/>
<evidence type="ECO:0000313" key="9">
    <source>
        <dbReference type="EMBL" id="BAO30438.1"/>
    </source>
</evidence>
<dbReference type="PANTHER" id="PTHR43856">
    <property type="entry name" value="CARDIOLIPIN HYDROLASE"/>
    <property type="match status" value="1"/>
</dbReference>
<feature type="domain" description="PLD phosphodiesterase" evidence="8">
    <location>
        <begin position="109"/>
        <end position="140"/>
    </location>
</feature>
<evidence type="ECO:0000256" key="3">
    <source>
        <dbReference type="ARBA" id="ARBA00012027"/>
    </source>
</evidence>
<feature type="signal peptide" evidence="7">
    <location>
        <begin position="1"/>
        <end position="17"/>
    </location>
</feature>
<protein>
    <recommendedName>
        <fullName evidence="3">phospholipase D</fullName>
        <ecNumber evidence="3">3.1.4.4</ecNumber>
    </recommendedName>
</protein>
<dbReference type="GO" id="GO:0016042">
    <property type="term" value="P:lipid catabolic process"/>
    <property type="evidence" value="ECO:0007669"/>
    <property type="project" value="UniProtKB-KW"/>
</dbReference>
<dbReference type="EMBL" id="AP012547">
    <property type="protein sequence ID" value="BAO30438.1"/>
    <property type="molecule type" value="Genomic_DNA"/>
</dbReference>
<dbReference type="Pfam" id="PF13091">
    <property type="entry name" value="PLDc_2"/>
    <property type="match status" value="1"/>
</dbReference>
<dbReference type="InterPro" id="IPR051406">
    <property type="entry name" value="PLD_domain"/>
</dbReference>
<reference evidence="9 10" key="1">
    <citation type="journal article" date="2014" name="Syst. Appl. Microbiol.">
        <title>Complete genomes of freshwater sulfur oxidizers Sulfuricella denitrificans skB26 and Sulfuritalea hydrogenivorans sk43H: genetic insights into the sulfur oxidation pathway of betaproteobacteria.</title>
        <authorList>
            <person name="Watanabe T."/>
            <person name="Kojima H."/>
            <person name="Fukui M."/>
        </authorList>
    </citation>
    <scope>NUCLEOTIDE SEQUENCE [LARGE SCALE GENOMIC DNA]</scope>
    <source>
        <strain evidence="9">DSM22779</strain>
    </source>
</reference>
<dbReference type="PROSITE" id="PS50035">
    <property type="entry name" value="PLD"/>
    <property type="match status" value="1"/>
</dbReference>
<accession>W0SKP2</accession>
<evidence type="ECO:0000256" key="5">
    <source>
        <dbReference type="ARBA" id="ARBA00022963"/>
    </source>
</evidence>
<keyword evidence="6" id="KW-0443">Lipid metabolism</keyword>
<dbReference type="CDD" id="cd09170">
    <property type="entry name" value="PLDc_Nuc"/>
    <property type="match status" value="1"/>
</dbReference>
<evidence type="ECO:0000256" key="1">
    <source>
        <dbReference type="ARBA" id="ARBA00000798"/>
    </source>
</evidence>
<evidence type="ECO:0000256" key="7">
    <source>
        <dbReference type="SAM" id="SignalP"/>
    </source>
</evidence>
<keyword evidence="9" id="KW-0540">Nuclease</keyword>
<feature type="chain" id="PRO_5004795246" description="phospholipase D" evidence="7">
    <location>
        <begin position="18"/>
        <end position="179"/>
    </location>
</feature>
<keyword evidence="4" id="KW-0378">Hydrolase</keyword>
<dbReference type="EC" id="3.1.4.4" evidence="3"/>
<evidence type="ECO:0000256" key="2">
    <source>
        <dbReference type="ARBA" id="ARBA00008664"/>
    </source>
</evidence>
<dbReference type="Gene3D" id="3.30.870.10">
    <property type="entry name" value="Endonuclease Chain A"/>
    <property type="match status" value="1"/>
</dbReference>
<evidence type="ECO:0000313" key="10">
    <source>
        <dbReference type="Proteomes" id="UP000031637"/>
    </source>
</evidence>
<dbReference type="Proteomes" id="UP000031637">
    <property type="component" value="Chromosome"/>
</dbReference>
<dbReference type="InterPro" id="IPR001736">
    <property type="entry name" value="PLipase_D/transphosphatidylase"/>
</dbReference>
<sequence>MLIALALALPFSASAGAAPLPATGTVEVLFTPWDDAEGAIVRALGEARKSIHVQAYLLTSRSIARALQEAKARGVAVEILADREMLEKSDKSLLPLLREGGIPVWLETRYASAHNKVLLIDALAANGFVITGSYNFTWSAQARNAENLLILRDNPALVRRYLDNWQRHREQAEKMSGTN</sequence>
<keyword evidence="9" id="KW-0255">Endonuclease</keyword>
<comment type="similarity">
    <text evidence="2">Belongs to the phospholipase D family.</text>
</comment>
<evidence type="ECO:0000259" key="8">
    <source>
        <dbReference type="PROSITE" id="PS50035"/>
    </source>
</evidence>
<proteinExistence type="inferred from homology"/>
<gene>
    <name evidence="9" type="ORF">SUTH_02658</name>
</gene>
<dbReference type="SUPFAM" id="SSF56024">
    <property type="entry name" value="Phospholipase D/nuclease"/>
    <property type="match status" value="1"/>
</dbReference>
<dbReference type="InterPro" id="IPR025202">
    <property type="entry name" value="PLD-like_dom"/>
</dbReference>
<keyword evidence="7" id="KW-0732">Signal</keyword>
<dbReference type="AlphaFoldDB" id="W0SKP2"/>
<comment type="catalytic activity">
    <reaction evidence="1">
        <text>a 1,2-diacyl-sn-glycero-3-phosphocholine + H2O = a 1,2-diacyl-sn-glycero-3-phosphate + choline + H(+)</text>
        <dbReference type="Rhea" id="RHEA:14445"/>
        <dbReference type="ChEBI" id="CHEBI:15354"/>
        <dbReference type="ChEBI" id="CHEBI:15377"/>
        <dbReference type="ChEBI" id="CHEBI:15378"/>
        <dbReference type="ChEBI" id="CHEBI:57643"/>
        <dbReference type="ChEBI" id="CHEBI:58608"/>
        <dbReference type="EC" id="3.1.4.4"/>
    </reaction>
</comment>